<organism evidence="1 2">
    <name type="scientific">Thelephora ganbajun</name>
    <name type="common">Ganba fungus</name>
    <dbReference type="NCBI Taxonomy" id="370292"/>
    <lineage>
        <taxon>Eukaryota</taxon>
        <taxon>Fungi</taxon>
        <taxon>Dikarya</taxon>
        <taxon>Basidiomycota</taxon>
        <taxon>Agaricomycotina</taxon>
        <taxon>Agaricomycetes</taxon>
        <taxon>Thelephorales</taxon>
        <taxon>Thelephoraceae</taxon>
        <taxon>Thelephora</taxon>
    </lineage>
</organism>
<accession>A0ACB6ZQZ9</accession>
<gene>
    <name evidence="1" type="ORF">BDM02DRAFT_3109982</name>
</gene>
<proteinExistence type="predicted"/>
<reference evidence="1" key="2">
    <citation type="journal article" date="2020" name="Nat. Commun.">
        <title>Large-scale genome sequencing of mycorrhizal fungi provides insights into the early evolution of symbiotic traits.</title>
        <authorList>
            <person name="Miyauchi S."/>
            <person name="Kiss E."/>
            <person name="Kuo A."/>
            <person name="Drula E."/>
            <person name="Kohler A."/>
            <person name="Sanchez-Garcia M."/>
            <person name="Morin E."/>
            <person name="Andreopoulos B."/>
            <person name="Barry K.W."/>
            <person name="Bonito G."/>
            <person name="Buee M."/>
            <person name="Carver A."/>
            <person name="Chen C."/>
            <person name="Cichocki N."/>
            <person name="Clum A."/>
            <person name="Culley D."/>
            <person name="Crous P.W."/>
            <person name="Fauchery L."/>
            <person name="Girlanda M."/>
            <person name="Hayes R.D."/>
            <person name="Keri Z."/>
            <person name="LaButti K."/>
            <person name="Lipzen A."/>
            <person name="Lombard V."/>
            <person name="Magnuson J."/>
            <person name="Maillard F."/>
            <person name="Murat C."/>
            <person name="Nolan M."/>
            <person name="Ohm R.A."/>
            <person name="Pangilinan J."/>
            <person name="Pereira M.F."/>
            <person name="Perotto S."/>
            <person name="Peter M."/>
            <person name="Pfister S."/>
            <person name="Riley R."/>
            <person name="Sitrit Y."/>
            <person name="Stielow J.B."/>
            <person name="Szollosi G."/>
            <person name="Zifcakova L."/>
            <person name="Stursova M."/>
            <person name="Spatafora J.W."/>
            <person name="Tedersoo L."/>
            <person name="Vaario L.M."/>
            <person name="Yamada A."/>
            <person name="Yan M."/>
            <person name="Wang P."/>
            <person name="Xu J."/>
            <person name="Bruns T."/>
            <person name="Baldrian P."/>
            <person name="Vilgalys R."/>
            <person name="Dunand C."/>
            <person name="Henrissat B."/>
            <person name="Grigoriev I.V."/>
            <person name="Hibbett D."/>
            <person name="Nagy L.G."/>
            <person name="Martin F.M."/>
        </authorList>
    </citation>
    <scope>NUCLEOTIDE SEQUENCE</scope>
    <source>
        <strain evidence="1">P2</strain>
    </source>
</reference>
<evidence type="ECO:0000313" key="1">
    <source>
        <dbReference type="EMBL" id="KAF9651873.1"/>
    </source>
</evidence>
<feature type="non-terminal residue" evidence="1">
    <location>
        <position position="1"/>
    </location>
</feature>
<dbReference type="EMBL" id="MU117972">
    <property type="protein sequence ID" value="KAF9651873.1"/>
    <property type="molecule type" value="Genomic_DNA"/>
</dbReference>
<name>A0ACB6ZQZ9_THEGA</name>
<keyword evidence="2" id="KW-1185">Reference proteome</keyword>
<evidence type="ECO:0000313" key="2">
    <source>
        <dbReference type="Proteomes" id="UP000886501"/>
    </source>
</evidence>
<dbReference type="Proteomes" id="UP000886501">
    <property type="component" value="Unassembled WGS sequence"/>
</dbReference>
<protein>
    <submittedName>
        <fullName evidence="1">Uncharacterized protein</fullName>
    </submittedName>
</protein>
<comment type="caution">
    <text evidence="1">The sequence shown here is derived from an EMBL/GenBank/DDBJ whole genome shotgun (WGS) entry which is preliminary data.</text>
</comment>
<reference evidence="1" key="1">
    <citation type="submission" date="2019-10" db="EMBL/GenBank/DDBJ databases">
        <authorList>
            <consortium name="DOE Joint Genome Institute"/>
            <person name="Kuo A."/>
            <person name="Miyauchi S."/>
            <person name="Kiss E."/>
            <person name="Drula E."/>
            <person name="Kohler A."/>
            <person name="Sanchez-Garcia M."/>
            <person name="Andreopoulos B."/>
            <person name="Barry K.W."/>
            <person name="Bonito G."/>
            <person name="Buee M."/>
            <person name="Carver A."/>
            <person name="Chen C."/>
            <person name="Cichocki N."/>
            <person name="Clum A."/>
            <person name="Culley D."/>
            <person name="Crous P.W."/>
            <person name="Fauchery L."/>
            <person name="Girlanda M."/>
            <person name="Hayes R."/>
            <person name="Keri Z."/>
            <person name="Labutti K."/>
            <person name="Lipzen A."/>
            <person name="Lombard V."/>
            <person name="Magnuson J."/>
            <person name="Maillard F."/>
            <person name="Morin E."/>
            <person name="Murat C."/>
            <person name="Nolan M."/>
            <person name="Ohm R."/>
            <person name="Pangilinan J."/>
            <person name="Pereira M."/>
            <person name="Perotto S."/>
            <person name="Peter M."/>
            <person name="Riley R."/>
            <person name="Sitrit Y."/>
            <person name="Stielow B."/>
            <person name="Szollosi G."/>
            <person name="Zifcakova L."/>
            <person name="Stursova M."/>
            <person name="Spatafora J.W."/>
            <person name="Tedersoo L."/>
            <person name="Vaario L.-M."/>
            <person name="Yamada A."/>
            <person name="Yan M."/>
            <person name="Wang P."/>
            <person name="Xu J."/>
            <person name="Bruns T."/>
            <person name="Baldrian P."/>
            <person name="Vilgalys R."/>
            <person name="Henrissat B."/>
            <person name="Grigoriev I.V."/>
            <person name="Hibbett D."/>
            <person name="Nagy L.G."/>
            <person name="Martin F.M."/>
        </authorList>
    </citation>
    <scope>NUCLEOTIDE SEQUENCE</scope>
    <source>
        <strain evidence="1">P2</strain>
    </source>
</reference>
<sequence>TISRGPTTTITVRVRDPQVDISHDLLHLFSLIPFSSSGFLLVLLFRVLVDCREILQNGWDQDSLAANMCIVWIPLLRESNVNLCATCASLLKGYPAISTMENVDGLCPGDLCLNLHPRSHFWGSNVH</sequence>